<dbReference type="SUPFAM" id="SSF53474">
    <property type="entry name" value="alpha/beta-Hydrolases"/>
    <property type="match status" value="1"/>
</dbReference>
<protein>
    <submittedName>
        <fullName evidence="2">Alpha/beta hydrolase</fullName>
    </submittedName>
</protein>
<accession>A0A9Y2MQE9</accession>
<gene>
    <name evidence="2" type="ORF">QRX50_38095</name>
</gene>
<name>A0A9Y2MQE9_9PSEU</name>
<keyword evidence="3" id="KW-1185">Reference proteome</keyword>
<evidence type="ECO:0000259" key="1">
    <source>
        <dbReference type="Pfam" id="PF12697"/>
    </source>
</evidence>
<dbReference type="GO" id="GO:0016787">
    <property type="term" value="F:hydrolase activity"/>
    <property type="evidence" value="ECO:0007669"/>
    <property type="project" value="UniProtKB-KW"/>
</dbReference>
<dbReference type="KEGG" id="acab:QRX50_38095"/>
<sequence length="243" mass="26534">MSVFVLVHGSWHDGSSSDDVPGYLRERGHEVHRPTVAGHGAGAPREVTHDGWVASITDYVDRHDLAGFVLVGHSWGGSVIARVAERVPDKVRRLVFLNAFVPANGTRVLDNAPAAYQELFPILAAQSGDNTVMLPFEVWRDAFIGDADLARARETYEMLTPEPLVPTVEKLDLTKFYASADVPRSYVLCGEDSALPPGDPEHGYLANARRLGTFRLVTLEGSHEVMLTNPALLANKLELAGRD</sequence>
<dbReference type="InterPro" id="IPR052897">
    <property type="entry name" value="Sec-Metab_Biosynth_Hydrolase"/>
</dbReference>
<reference evidence="2 3" key="1">
    <citation type="submission" date="2023-06" db="EMBL/GenBank/DDBJ databases">
        <authorList>
            <person name="Oyuntsetseg B."/>
            <person name="Kim S.B."/>
        </authorList>
    </citation>
    <scope>NUCLEOTIDE SEQUENCE [LARGE SCALE GENOMIC DNA]</scope>
    <source>
        <strain evidence="2 3">2-15</strain>
    </source>
</reference>
<keyword evidence="2" id="KW-0378">Hydrolase</keyword>
<organism evidence="2 3">
    <name type="scientific">Amycolatopsis carbonis</name>
    <dbReference type="NCBI Taxonomy" id="715471"/>
    <lineage>
        <taxon>Bacteria</taxon>
        <taxon>Bacillati</taxon>
        <taxon>Actinomycetota</taxon>
        <taxon>Actinomycetes</taxon>
        <taxon>Pseudonocardiales</taxon>
        <taxon>Pseudonocardiaceae</taxon>
        <taxon>Amycolatopsis</taxon>
    </lineage>
</organism>
<dbReference type="Gene3D" id="3.40.50.1820">
    <property type="entry name" value="alpha/beta hydrolase"/>
    <property type="match status" value="1"/>
</dbReference>
<dbReference type="InterPro" id="IPR029058">
    <property type="entry name" value="AB_hydrolase_fold"/>
</dbReference>
<dbReference type="InterPro" id="IPR000073">
    <property type="entry name" value="AB_hydrolase_1"/>
</dbReference>
<dbReference type="Proteomes" id="UP001236014">
    <property type="component" value="Chromosome"/>
</dbReference>
<evidence type="ECO:0000313" key="3">
    <source>
        <dbReference type="Proteomes" id="UP001236014"/>
    </source>
</evidence>
<dbReference type="Pfam" id="PF12697">
    <property type="entry name" value="Abhydrolase_6"/>
    <property type="match status" value="1"/>
</dbReference>
<dbReference type="EMBL" id="CP127294">
    <property type="protein sequence ID" value="WIX77170.1"/>
    <property type="molecule type" value="Genomic_DNA"/>
</dbReference>
<dbReference type="PANTHER" id="PTHR37017">
    <property type="entry name" value="AB HYDROLASE-1 DOMAIN-CONTAINING PROTEIN-RELATED"/>
    <property type="match status" value="1"/>
</dbReference>
<proteinExistence type="predicted"/>
<dbReference type="PANTHER" id="PTHR37017:SF11">
    <property type="entry name" value="ESTERASE_LIPASE_THIOESTERASE DOMAIN-CONTAINING PROTEIN"/>
    <property type="match status" value="1"/>
</dbReference>
<evidence type="ECO:0000313" key="2">
    <source>
        <dbReference type="EMBL" id="WIX77170.1"/>
    </source>
</evidence>
<dbReference type="AlphaFoldDB" id="A0A9Y2MQE9"/>
<dbReference type="PRINTS" id="PR00111">
    <property type="entry name" value="ABHYDROLASE"/>
</dbReference>
<dbReference type="RefSeq" id="WP_285967912.1">
    <property type="nucleotide sequence ID" value="NZ_CP127294.1"/>
</dbReference>
<feature type="domain" description="AB hydrolase-1" evidence="1">
    <location>
        <begin position="4"/>
        <end position="234"/>
    </location>
</feature>